<dbReference type="AlphaFoldDB" id="A0A1M6KUY6"/>
<gene>
    <name evidence="6" type="ORF">SAMN02745751_02993</name>
</gene>
<dbReference type="InterPro" id="IPR004136">
    <property type="entry name" value="NMO"/>
</dbReference>
<dbReference type="EMBL" id="FQZL01000028">
    <property type="protein sequence ID" value="SHJ62775.1"/>
    <property type="molecule type" value="Genomic_DNA"/>
</dbReference>
<dbReference type="Proteomes" id="UP000184052">
    <property type="component" value="Unassembled WGS sequence"/>
</dbReference>
<dbReference type="PANTHER" id="PTHR32332">
    <property type="entry name" value="2-NITROPROPANE DIOXYGENASE"/>
    <property type="match status" value="1"/>
</dbReference>
<evidence type="ECO:0000256" key="2">
    <source>
        <dbReference type="ARBA" id="ARBA00013457"/>
    </source>
</evidence>
<evidence type="ECO:0000256" key="1">
    <source>
        <dbReference type="ARBA" id="ARBA00003535"/>
    </source>
</evidence>
<evidence type="ECO:0000256" key="3">
    <source>
        <dbReference type="ARBA" id="ARBA00022630"/>
    </source>
</evidence>
<reference evidence="6 7" key="1">
    <citation type="submission" date="2016-11" db="EMBL/GenBank/DDBJ databases">
        <authorList>
            <person name="Jaros S."/>
            <person name="Januszkiewicz K."/>
            <person name="Wedrychowicz H."/>
        </authorList>
    </citation>
    <scope>NUCLEOTIDE SEQUENCE [LARGE SCALE GENOMIC DNA]</scope>
    <source>
        <strain evidence="6 7">DSM 17477</strain>
    </source>
</reference>
<name>A0A1M6KUY6_9FIRM</name>
<dbReference type="STRING" id="1121476.SAMN02745751_02993"/>
<sequence>MKTKITELLKIEYPVIQGGLANISDARLAAAVSNAGGAGIVGAGGHDADWVEEQINLVREYTDKTFGVNIVLMAEDKDEIIDVVCRKKPDFVTFGAGNPVPYIKRLKELGIIVIPVVPNLRLAKRIEDAGADALVIEGMEAGGHIGQQTTMALMTNVIENVNIPVLAAGGISDGRGIRAAIAMGAAGVQMGSRFVVSEECPAHINAKKRIIESTDTDSVVIGHTIGHSVRSLKNKFTEEYLAIEYSDQPRKLLKGRMKGMYAKAVIDGDVDNGYIQIGQSLDVLNEILPCSEIMKRLFHG</sequence>
<dbReference type="SUPFAM" id="SSF51412">
    <property type="entry name" value="Inosine monophosphate dehydrogenase (IMPDH)"/>
    <property type="match status" value="1"/>
</dbReference>
<dbReference type="InterPro" id="IPR013785">
    <property type="entry name" value="Aldolase_TIM"/>
</dbReference>
<evidence type="ECO:0000256" key="5">
    <source>
        <dbReference type="ARBA" id="ARBA00023002"/>
    </source>
</evidence>
<protein>
    <recommendedName>
        <fullName evidence="2">Probable nitronate monooxygenase</fullName>
    </recommendedName>
</protein>
<dbReference type="OrthoDB" id="9778912at2"/>
<dbReference type="PANTHER" id="PTHR32332:SF20">
    <property type="entry name" value="2-NITROPROPANE DIOXYGENASE-LIKE PROTEIN"/>
    <property type="match status" value="1"/>
</dbReference>
<accession>A0A1M6KUY6</accession>
<dbReference type="Pfam" id="PF03060">
    <property type="entry name" value="NMO"/>
    <property type="match status" value="2"/>
</dbReference>
<evidence type="ECO:0000313" key="6">
    <source>
        <dbReference type="EMBL" id="SHJ62775.1"/>
    </source>
</evidence>
<evidence type="ECO:0000313" key="7">
    <source>
        <dbReference type="Proteomes" id="UP000184052"/>
    </source>
</evidence>
<keyword evidence="5" id="KW-0560">Oxidoreductase</keyword>
<keyword evidence="3" id="KW-0285">Flavoprotein</keyword>
<keyword evidence="4" id="KW-0288">FMN</keyword>
<dbReference type="RefSeq" id="WP_073050374.1">
    <property type="nucleotide sequence ID" value="NZ_FQZL01000028.1"/>
</dbReference>
<organism evidence="6 7">
    <name type="scientific">Dethiosulfatibacter aminovorans DSM 17477</name>
    <dbReference type="NCBI Taxonomy" id="1121476"/>
    <lineage>
        <taxon>Bacteria</taxon>
        <taxon>Bacillati</taxon>
        <taxon>Bacillota</taxon>
        <taxon>Tissierellia</taxon>
        <taxon>Dethiosulfatibacter</taxon>
    </lineage>
</organism>
<dbReference type="GO" id="GO:0018580">
    <property type="term" value="F:nitronate monooxygenase activity"/>
    <property type="evidence" value="ECO:0007669"/>
    <property type="project" value="InterPro"/>
</dbReference>
<dbReference type="Gene3D" id="3.20.20.70">
    <property type="entry name" value="Aldolase class I"/>
    <property type="match status" value="1"/>
</dbReference>
<dbReference type="CDD" id="cd04730">
    <property type="entry name" value="NPD_like"/>
    <property type="match status" value="1"/>
</dbReference>
<evidence type="ECO:0000256" key="4">
    <source>
        <dbReference type="ARBA" id="ARBA00022643"/>
    </source>
</evidence>
<keyword evidence="7" id="KW-1185">Reference proteome</keyword>
<proteinExistence type="predicted"/>
<comment type="function">
    <text evidence="1">Nitronate monooxygenase that uses molecular oxygen to catalyze the oxidative denitrification of alkyl nitronates. Acts on propionate 3-nitronate (P3N), the presumed physiological substrate. Probably functions in the detoxification of P3N, a metabolic poison produced by plants and fungi as a defense mechanism.</text>
</comment>